<feature type="transmembrane region" description="Helical" evidence="1">
    <location>
        <begin position="40"/>
        <end position="66"/>
    </location>
</feature>
<keyword evidence="1" id="KW-0472">Membrane</keyword>
<keyword evidence="3" id="KW-1185">Reference proteome</keyword>
<proteinExistence type="predicted"/>
<evidence type="ECO:0008006" key="4">
    <source>
        <dbReference type="Google" id="ProtNLM"/>
    </source>
</evidence>
<keyword evidence="1" id="KW-1133">Transmembrane helix</keyword>
<organism evidence="2 3">
    <name type="scientific">Variovorax humicola</name>
    <dbReference type="NCBI Taxonomy" id="1769758"/>
    <lineage>
        <taxon>Bacteria</taxon>
        <taxon>Pseudomonadati</taxon>
        <taxon>Pseudomonadota</taxon>
        <taxon>Betaproteobacteria</taxon>
        <taxon>Burkholderiales</taxon>
        <taxon>Comamonadaceae</taxon>
        <taxon>Variovorax</taxon>
    </lineage>
</organism>
<feature type="transmembrane region" description="Helical" evidence="1">
    <location>
        <begin position="195"/>
        <end position="223"/>
    </location>
</feature>
<dbReference type="EMBL" id="JBBKZV010000013">
    <property type="protein sequence ID" value="MEJ8824342.1"/>
    <property type="molecule type" value="Genomic_DNA"/>
</dbReference>
<dbReference type="RefSeq" id="WP_340365376.1">
    <property type="nucleotide sequence ID" value="NZ_JBBKZV010000013.1"/>
</dbReference>
<reference evidence="2 3" key="1">
    <citation type="submission" date="2024-03" db="EMBL/GenBank/DDBJ databases">
        <title>Novel species of the genus Variovorax.</title>
        <authorList>
            <person name="Liu Q."/>
            <person name="Xin Y.-H."/>
        </authorList>
    </citation>
    <scope>NUCLEOTIDE SEQUENCE [LARGE SCALE GENOMIC DNA]</scope>
    <source>
        <strain evidence="2 3">KACC 18501</strain>
    </source>
</reference>
<comment type="caution">
    <text evidence="2">The sequence shown here is derived from an EMBL/GenBank/DDBJ whole genome shotgun (WGS) entry which is preliminary data.</text>
</comment>
<evidence type="ECO:0000256" key="1">
    <source>
        <dbReference type="SAM" id="Phobius"/>
    </source>
</evidence>
<keyword evidence="1" id="KW-0812">Transmembrane</keyword>
<feature type="transmembrane region" description="Helical" evidence="1">
    <location>
        <begin position="152"/>
        <end position="175"/>
    </location>
</feature>
<sequence>MRVDGLAIALRPRPMAEAADLGAALVRAHAASVWRSFLPLYGVVVLVSLCTAEFATWLPATLIFMLKPWLDRSLLFILSRAVFGQATQWNDLWQQRRVVWGGQLLRSLFWRRLSPWRSYTQAVEQLEGQRGSARRKRRAQILRGRRGAATGLQFAFANVEMALYLAVLSIALWFAPEGSLRNVFAWFNDSDSVPVSVLAASAYAAVVGLLEPFYVGAGFAMYLNRRVELEAWDIEQEFRRDFAE</sequence>
<evidence type="ECO:0000313" key="3">
    <source>
        <dbReference type="Proteomes" id="UP001363010"/>
    </source>
</evidence>
<gene>
    <name evidence="2" type="ORF">WKW80_20265</name>
</gene>
<evidence type="ECO:0000313" key="2">
    <source>
        <dbReference type="EMBL" id="MEJ8824342.1"/>
    </source>
</evidence>
<accession>A0ABU8W2S2</accession>
<dbReference type="Proteomes" id="UP001363010">
    <property type="component" value="Unassembled WGS sequence"/>
</dbReference>
<protein>
    <recommendedName>
        <fullName evidence="4">DUF4129 domain-containing protein</fullName>
    </recommendedName>
</protein>
<name>A0ABU8W2S2_9BURK</name>